<proteinExistence type="predicted"/>
<keyword evidence="2" id="KW-1185">Reference proteome</keyword>
<gene>
    <name evidence="1" type="ORF">ASPTUDRAFT_293734</name>
</gene>
<dbReference type="EMBL" id="KV878176">
    <property type="protein sequence ID" value="OJI91148.1"/>
    <property type="molecule type" value="Genomic_DNA"/>
</dbReference>
<organism evidence="1 2">
    <name type="scientific">Aspergillus tubingensis (strain CBS 134.48)</name>
    <dbReference type="NCBI Taxonomy" id="767770"/>
    <lineage>
        <taxon>Eukaryota</taxon>
        <taxon>Fungi</taxon>
        <taxon>Dikarya</taxon>
        <taxon>Ascomycota</taxon>
        <taxon>Pezizomycotina</taxon>
        <taxon>Eurotiomycetes</taxon>
        <taxon>Eurotiomycetidae</taxon>
        <taxon>Eurotiales</taxon>
        <taxon>Aspergillaceae</taxon>
        <taxon>Aspergillus</taxon>
        <taxon>Aspergillus subgen. Circumdati</taxon>
    </lineage>
</organism>
<evidence type="ECO:0000313" key="2">
    <source>
        <dbReference type="Proteomes" id="UP000184304"/>
    </source>
</evidence>
<accession>A0A1L9NPD2</accession>
<dbReference type="AlphaFoldDB" id="A0A1L9NPD2"/>
<sequence>MRPPLHWPFQSISNHWEIGCLLLVPEGLFGGVKDQRPTPALIFYSHQHVSLRLLSSSRASLFSLSAPARFPSLAALFWVSIPTSLFSYTLYQSLLFRVFLWKIPSSLFLPLYTI</sequence>
<protein>
    <submittedName>
        <fullName evidence="1">Uncharacterized protein</fullName>
    </submittedName>
</protein>
<dbReference type="VEuPathDB" id="FungiDB:ASPTUDRAFT_293734"/>
<dbReference type="Proteomes" id="UP000184304">
    <property type="component" value="Unassembled WGS sequence"/>
</dbReference>
<reference evidence="2" key="1">
    <citation type="journal article" date="2017" name="Genome Biol.">
        <title>Comparative genomics reveals high biological diversity and specific adaptations in the industrially and medically important fungal genus Aspergillus.</title>
        <authorList>
            <person name="de Vries R.P."/>
            <person name="Riley R."/>
            <person name="Wiebenga A."/>
            <person name="Aguilar-Osorio G."/>
            <person name="Amillis S."/>
            <person name="Uchima C.A."/>
            <person name="Anderluh G."/>
            <person name="Asadollahi M."/>
            <person name="Askin M."/>
            <person name="Barry K."/>
            <person name="Battaglia E."/>
            <person name="Bayram O."/>
            <person name="Benocci T."/>
            <person name="Braus-Stromeyer S.A."/>
            <person name="Caldana C."/>
            <person name="Canovas D."/>
            <person name="Cerqueira G.C."/>
            <person name="Chen F."/>
            <person name="Chen W."/>
            <person name="Choi C."/>
            <person name="Clum A."/>
            <person name="Dos Santos R.A."/>
            <person name="Damasio A.R."/>
            <person name="Diallinas G."/>
            <person name="Emri T."/>
            <person name="Fekete E."/>
            <person name="Flipphi M."/>
            <person name="Freyberg S."/>
            <person name="Gallo A."/>
            <person name="Gournas C."/>
            <person name="Habgood R."/>
            <person name="Hainaut M."/>
            <person name="Harispe M.L."/>
            <person name="Henrissat B."/>
            <person name="Hilden K.S."/>
            <person name="Hope R."/>
            <person name="Hossain A."/>
            <person name="Karabika E."/>
            <person name="Karaffa L."/>
            <person name="Karanyi Z."/>
            <person name="Krasevec N."/>
            <person name="Kuo A."/>
            <person name="Kusch H."/>
            <person name="LaButti K."/>
            <person name="Lagendijk E.L."/>
            <person name="Lapidus A."/>
            <person name="Levasseur A."/>
            <person name="Lindquist E."/>
            <person name="Lipzen A."/>
            <person name="Logrieco A.F."/>
            <person name="MacCabe A."/>
            <person name="Maekelae M.R."/>
            <person name="Malavazi I."/>
            <person name="Melin P."/>
            <person name="Meyer V."/>
            <person name="Mielnichuk N."/>
            <person name="Miskei M."/>
            <person name="Molnar A.P."/>
            <person name="Mule G."/>
            <person name="Ngan C.Y."/>
            <person name="Orejas M."/>
            <person name="Orosz E."/>
            <person name="Ouedraogo J.P."/>
            <person name="Overkamp K.M."/>
            <person name="Park H.-S."/>
            <person name="Perrone G."/>
            <person name="Piumi F."/>
            <person name="Punt P.J."/>
            <person name="Ram A.F."/>
            <person name="Ramon A."/>
            <person name="Rauscher S."/>
            <person name="Record E."/>
            <person name="Riano-Pachon D.M."/>
            <person name="Robert V."/>
            <person name="Roehrig J."/>
            <person name="Ruller R."/>
            <person name="Salamov A."/>
            <person name="Salih N.S."/>
            <person name="Samson R.A."/>
            <person name="Sandor E."/>
            <person name="Sanguinetti M."/>
            <person name="Schuetze T."/>
            <person name="Sepcic K."/>
            <person name="Shelest E."/>
            <person name="Sherlock G."/>
            <person name="Sophianopoulou V."/>
            <person name="Squina F.M."/>
            <person name="Sun H."/>
            <person name="Susca A."/>
            <person name="Todd R.B."/>
            <person name="Tsang A."/>
            <person name="Unkles S.E."/>
            <person name="van de Wiele N."/>
            <person name="van Rossen-Uffink D."/>
            <person name="Oliveira J.V."/>
            <person name="Vesth T.C."/>
            <person name="Visser J."/>
            <person name="Yu J.-H."/>
            <person name="Zhou M."/>
            <person name="Andersen M.R."/>
            <person name="Archer D.B."/>
            <person name="Baker S.E."/>
            <person name="Benoit I."/>
            <person name="Brakhage A.A."/>
            <person name="Braus G.H."/>
            <person name="Fischer R."/>
            <person name="Frisvad J.C."/>
            <person name="Goldman G.H."/>
            <person name="Houbraken J."/>
            <person name="Oakley B."/>
            <person name="Pocsi I."/>
            <person name="Scazzocchio C."/>
            <person name="Seiboth B."/>
            <person name="vanKuyk P.A."/>
            <person name="Wortman J."/>
            <person name="Dyer P.S."/>
            <person name="Grigoriev I.V."/>
        </authorList>
    </citation>
    <scope>NUCLEOTIDE SEQUENCE [LARGE SCALE GENOMIC DNA]</scope>
    <source>
        <strain evidence="2">CBS 134.48</strain>
    </source>
</reference>
<name>A0A1L9NPD2_ASPTC</name>
<evidence type="ECO:0000313" key="1">
    <source>
        <dbReference type="EMBL" id="OJI91148.1"/>
    </source>
</evidence>